<dbReference type="EMBL" id="JARVKM010000251">
    <property type="protein sequence ID" value="KAK9769102.1"/>
    <property type="molecule type" value="Genomic_DNA"/>
</dbReference>
<proteinExistence type="predicted"/>
<evidence type="ECO:0000256" key="1">
    <source>
        <dbReference type="SAM" id="MobiDB-lite"/>
    </source>
</evidence>
<feature type="region of interest" description="Disordered" evidence="1">
    <location>
        <begin position="1"/>
        <end position="21"/>
    </location>
</feature>
<organism evidence="2 3">
    <name type="scientific">Seiridium cardinale</name>
    <dbReference type="NCBI Taxonomy" id="138064"/>
    <lineage>
        <taxon>Eukaryota</taxon>
        <taxon>Fungi</taxon>
        <taxon>Dikarya</taxon>
        <taxon>Ascomycota</taxon>
        <taxon>Pezizomycotina</taxon>
        <taxon>Sordariomycetes</taxon>
        <taxon>Xylariomycetidae</taxon>
        <taxon>Amphisphaeriales</taxon>
        <taxon>Sporocadaceae</taxon>
        <taxon>Seiridium</taxon>
    </lineage>
</organism>
<protein>
    <submittedName>
        <fullName evidence="2">Uncharacterized protein</fullName>
    </submittedName>
</protein>
<evidence type="ECO:0000313" key="3">
    <source>
        <dbReference type="Proteomes" id="UP001465668"/>
    </source>
</evidence>
<sequence>MMDQTTGNAQNQGVQKLGHHGDAAKAQVLEHGQEIVASKTAHDQEETQATDDQQKIHELDRRLEVKEVQSRKHKQEIQTLEKAISDRNAEIVKRKQEITNLKTVVKSRDNQLRQKDQQIKDLQRRINQMEQSTRSLTQADQQAKSNNAQLQAANQKLGQQANHMAKDLAAAGQDLANAAQAIQSLKANTTRLDSKVLQARHERSEILSELDEKNDECNQVRTRWQKAVAELAQLKSAEKPFAVDDESVRSKWRSLDYAIRNLSTQAFKSHDSRPSLPQDVTDDFLSISRNYAFYLSSKDHVSLLFRAAIWLHVSEGILCAPFQIWGNDVGNSFTVMSNTMKDCRDKTPNLETDYHAWRTATAKYLHQNHQVKQDVIDRMVEIICSRYSPLATGHSHEGLEIALRSIGSAAVELALIFARSRANFFLVTHDQIENGKTSCKDNAEYMDVVKDVFGDGKIDLLVSPALIKRGDSDGDCYEECTVLAKGSVCC</sequence>
<evidence type="ECO:0000313" key="2">
    <source>
        <dbReference type="EMBL" id="KAK9769102.1"/>
    </source>
</evidence>
<keyword evidence="3" id="KW-1185">Reference proteome</keyword>
<reference evidence="2 3" key="1">
    <citation type="submission" date="2024-02" db="EMBL/GenBank/DDBJ databases">
        <title>First draft genome assembly of two strains of Seiridium cardinale.</title>
        <authorList>
            <person name="Emiliani G."/>
            <person name="Scali E."/>
        </authorList>
    </citation>
    <scope>NUCLEOTIDE SEQUENCE [LARGE SCALE GENOMIC DNA]</scope>
    <source>
        <strain evidence="2 3">BM-138-000479</strain>
    </source>
</reference>
<dbReference type="Gene3D" id="1.10.287.1490">
    <property type="match status" value="1"/>
</dbReference>
<dbReference type="PANTHER" id="PTHR18937">
    <property type="entry name" value="STRUCTURAL MAINTENANCE OF CHROMOSOMES SMC FAMILY MEMBER"/>
    <property type="match status" value="1"/>
</dbReference>
<dbReference type="Proteomes" id="UP001465668">
    <property type="component" value="Unassembled WGS sequence"/>
</dbReference>
<accession>A0ABR2X658</accession>
<gene>
    <name evidence="2" type="ORF">SCAR479_02346</name>
</gene>
<feature type="region of interest" description="Disordered" evidence="1">
    <location>
        <begin position="38"/>
        <end position="57"/>
    </location>
</feature>
<feature type="compositionally biased region" description="Polar residues" evidence="1">
    <location>
        <begin position="1"/>
        <end position="14"/>
    </location>
</feature>
<comment type="caution">
    <text evidence="2">The sequence shown here is derived from an EMBL/GenBank/DDBJ whole genome shotgun (WGS) entry which is preliminary data.</text>
</comment>
<feature type="region of interest" description="Disordered" evidence="1">
    <location>
        <begin position="129"/>
        <end position="158"/>
    </location>
</feature>
<name>A0ABR2X658_9PEZI</name>